<feature type="domain" description="PAS" evidence="9">
    <location>
        <begin position="168"/>
        <end position="204"/>
    </location>
</feature>
<feature type="domain" description="Histidine kinase" evidence="8">
    <location>
        <begin position="309"/>
        <end position="528"/>
    </location>
</feature>
<dbReference type="SUPFAM" id="SSF55781">
    <property type="entry name" value="GAF domain-like"/>
    <property type="match status" value="1"/>
</dbReference>
<dbReference type="InterPro" id="IPR003594">
    <property type="entry name" value="HATPase_dom"/>
</dbReference>
<dbReference type="InterPro" id="IPR000014">
    <property type="entry name" value="PAS"/>
</dbReference>
<dbReference type="Gene3D" id="1.10.287.130">
    <property type="match status" value="1"/>
</dbReference>
<organism evidence="10 11">
    <name type="scientific">Paractinoplanes rhizophilus</name>
    <dbReference type="NCBI Taxonomy" id="1416877"/>
    <lineage>
        <taxon>Bacteria</taxon>
        <taxon>Bacillati</taxon>
        <taxon>Actinomycetota</taxon>
        <taxon>Actinomycetes</taxon>
        <taxon>Micromonosporales</taxon>
        <taxon>Micromonosporaceae</taxon>
        <taxon>Paractinoplanes</taxon>
    </lineage>
</organism>
<reference evidence="11" key="1">
    <citation type="journal article" date="2019" name="Int. J. Syst. Evol. Microbiol.">
        <title>The Global Catalogue of Microorganisms (GCM) 10K type strain sequencing project: providing services to taxonomists for standard genome sequencing and annotation.</title>
        <authorList>
            <consortium name="The Broad Institute Genomics Platform"/>
            <consortium name="The Broad Institute Genome Sequencing Center for Infectious Disease"/>
            <person name="Wu L."/>
            <person name="Ma J."/>
        </authorList>
    </citation>
    <scope>NUCLEOTIDE SEQUENCE [LARGE SCALE GENOMIC DNA]</scope>
    <source>
        <strain evidence="11">XZYJT-10</strain>
    </source>
</reference>
<keyword evidence="11" id="KW-1185">Reference proteome</keyword>
<dbReference type="PROSITE" id="PS50112">
    <property type="entry name" value="PAS"/>
    <property type="match status" value="1"/>
</dbReference>
<dbReference type="Pfam" id="PF01590">
    <property type="entry name" value="GAF"/>
    <property type="match status" value="1"/>
</dbReference>
<dbReference type="InterPro" id="IPR035965">
    <property type="entry name" value="PAS-like_dom_sf"/>
</dbReference>
<keyword evidence="10" id="KW-0547">Nucleotide-binding</keyword>
<evidence type="ECO:0000256" key="4">
    <source>
        <dbReference type="ARBA" id="ARBA00022553"/>
    </source>
</evidence>
<dbReference type="InterPro" id="IPR036097">
    <property type="entry name" value="HisK_dim/P_sf"/>
</dbReference>
<dbReference type="Gene3D" id="3.30.450.20">
    <property type="entry name" value="PAS domain"/>
    <property type="match status" value="1"/>
</dbReference>
<dbReference type="SMART" id="SM00387">
    <property type="entry name" value="HATPase_c"/>
    <property type="match status" value="1"/>
</dbReference>
<evidence type="ECO:0000256" key="2">
    <source>
        <dbReference type="ARBA" id="ARBA00004236"/>
    </source>
</evidence>
<dbReference type="Pfam" id="PF02518">
    <property type="entry name" value="HATPase_c"/>
    <property type="match status" value="1"/>
</dbReference>
<gene>
    <name evidence="10" type="ORF">ACFQS1_03580</name>
</gene>
<comment type="caution">
    <text evidence="10">The sequence shown here is derived from an EMBL/GenBank/DDBJ whole genome shotgun (WGS) entry which is preliminary data.</text>
</comment>
<dbReference type="InterPro" id="IPR050736">
    <property type="entry name" value="Sensor_HK_Regulatory"/>
</dbReference>
<dbReference type="InterPro" id="IPR005467">
    <property type="entry name" value="His_kinase_dom"/>
</dbReference>
<dbReference type="PANTHER" id="PTHR43711">
    <property type="entry name" value="TWO-COMPONENT HISTIDINE KINASE"/>
    <property type="match status" value="1"/>
</dbReference>
<dbReference type="GO" id="GO:0005524">
    <property type="term" value="F:ATP binding"/>
    <property type="evidence" value="ECO:0007669"/>
    <property type="project" value="UniProtKB-KW"/>
</dbReference>
<dbReference type="Proteomes" id="UP001596548">
    <property type="component" value="Unassembled WGS sequence"/>
</dbReference>
<comment type="catalytic activity">
    <reaction evidence="1">
        <text>ATP + protein L-histidine = ADP + protein N-phospho-L-histidine.</text>
        <dbReference type="EC" id="2.7.13.3"/>
    </reaction>
</comment>
<dbReference type="EMBL" id="JBHTBJ010000001">
    <property type="protein sequence ID" value="MFC7273054.1"/>
    <property type="molecule type" value="Genomic_DNA"/>
</dbReference>
<dbReference type="InterPro" id="IPR003661">
    <property type="entry name" value="HisK_dim/P_dom"/>
</dbReference>
<evidence type="ECO:0000313" key="10">
    <source>
        <dbReference type="EMBL" id="MFC7273054.1"/>
    </source>
</evidence>
<dbReference type="CDD" id="cd00082">
    <property type="entry name" value="HisKA"/>
    <property type="match status" value="1"/>
</dbReference>
<evidence type="ECO:0000256" key="5">
    <source>
        <dbReference type="ARBA" id="ARBA00022679"/>
    </source>
</evidence>
<dbReference type="SMART" id="SM00388">
    <property type="entry name" value="HisKA"/>
    <property type="match status" value="1"/>
</dbReference>
<dbReference type="SUPFAM" id="SSF47384">
    <property type="entry name" value="Homodimeric domain of signal transducing histidine kinase"/>
    <property type="match status" value="1"/>
</dbReference>
<name>A0ABW2HIP0_9ACTN</name>
<dbReference type="SMART" id="SM00065">
    <property type="entry name" value="GAF"/>
    <property type="match status" value="1"/>
</dbReference>
<evidence type="ECO:0000256" key="6">
    <source>
        <dbReference type="ARBA" id="ARBA00022777"/>
    </source>
</evidence>
<dbReference type="SUPFAM" id="SSF55785">
    <property type="entry name" value="PYP-like sensor domain (PAS domain)"/>
    <property type="match status" value="1"/>
</dbReference>
<keyword evidence="7" id="KW-0902">Two-component regulatory system</keyword>
<proteinExistence type="predicted"/>
<dbReference type="Pfam" id="PF08448">
    <property type="entry name" value="PAS_4"/>
    <property type="match status" value="1"/>
</dbReference>
<keyword evidence="6" id="KW-0418">Kinase</keyword>
<dbReference type="PRINTS" id="PR00344">
    <property type="entry name" value="BCTRLSENSOR"/>
</dbReference>
<dbReference type="Gene3D" id="3.30.450.40">
    <property type="match status" value="1"/>
</dbReference>
<evidence type="ECO:0000259" key="9">
    <source>
        <dbReference type="PROSITE" id="PS50112"/>
    </source>
</evidence>
<keyword evidence="10" id="KW-0067">ATP-binding</keyword>
<dbReference type="Gene3D" id="3.30.565.10">
    <property type="entry name" value="Histidine kinase-like ATPase, C-terminal domain"/>
    <property type="match status" value="1"/>
</dbReference>
<dbReference type="InterPro" id="IPR013656">
    <property type="entry name" value="PAS_4"/>
</dbReference>
<dbReference type="InterPro" id="IPR004358">
    <property type="entry name" value="Sig_transdc_His_kin-like_C"/>
</dbReference>
<evidence type="ECO:0000256" key="3">
    <source>
        <dbReference type="ARBA" id="ARBA00012438"/>
    </source>
</evidence>
<dbReference type="RefSeq" id="WP_378964528.1">
    <property type="nucleotide sequence ID" value="NZ_JBHTBJ010000001.1"/>
</dbReference>
<keyword evidence="4" id="KW-0597">Phosphoprotein</keyword>
<dbReference type="InterPro" id="IPR003018">
    <property type="entry name" value="GAF"/>
</dbReference>
<sequence>MGPTESATAGASHIVQVCPWRGSERPAGKLAAMVARAAGASIALIHLSDDGAFLYLAGAYGVPDEWMRLGPTPVNATLAGLVLAQGQPIVIGDITTDSRVPPEAPALRLGVRAYAGFPIRDPGDRIVGVCTAVDFQPRQWSPEQLAAVDEAAQACTELVGAQQRTDTHRRFLEAILQHLHVGVAACDENGLLVFANDAIQELAGAMPPGDHIRDCAERHHLIDRQGRLIPPEASPLCRAMNGEHLRDAEFTVSVPGEAARTALADAQQITGADGRRLGAVVAVRDITDQRRAAELAVALARSKEDYLALIGHEVRTPLTSIAAYIEMLRESDPATAADDLPGTLEVLGRNSAALRQIIDQLLDLAALDGGHADLAREPIRLADVVRAAAEAAHPLASAAGVAVTLDLGAETTITGDPVRIRQLTDQLLGNAIKHTPGGGHVTAALTRPDPDAVELTVTDTGLGIPDDERDRLFVPFHRTELSRRHGIPGNGLGLAVCRAVVEGHHGTIRLIPTDGPGSRIVVRLPVSAATGG</sequence>
<comment type="subcellular location">
    <subcellularLocation>
        <location evidence="2">Cell membrane</location>
    </subcellularLocation>
</comment>
<dbReference type="PROSITE" id="PS50109">
    <property type="entry name" value="HIS_KIN"/>
    <property type="match status" value="1"/>
</dbReference>
<evidence type="ECO:0000256" key="1">
    <source>
        <dbReference type="ARBA" id="ARBA00000085"/>
    </source>
</evidence>
<evidence type="ECO:0000259" key="8">
    <source>
        <dbReference type="PROSITE" id="PS50109"/>
    </source>
</evidence>
<dbReference type="EC" id="2.7.13.3" evidence="3"/>
<keyword evidence="5" id="KW-0808">Transferase</keyword>
<dbReference type="SUPFAM" id="SSF55874">
    <property type="entry name" value="ATPase domain of HSP90 chaperone/DNA topoisomerase II/histidine kinase"/>
    <property type="match status" value="1"/>
</dbReference>
<dbReference type="PANTHER" id="PTHR43711:SF1">
    <property type="entry name" value="HISTIDINE KINASE 1"/>
    <property type="match status" value="1"/>
</dbReference>
<protein>
    <recommendedName>
        <fullName evidence="3">histidine kinase</fullName>
        <ecNumber evidence="3">2.7.13.3</ecNumber>
    </recommendedName>
</protein>
<evidence type="ECO:0000256" key="7">
    <source>
        <dbReference type="ARBA" id="ARBA00023012"/>
    </source>
</evidence>
<accession>A0ABW2HIP0</accession>
<dbReference type="InterPro" id="IPR036890">
    <property type="entry name" value="HATPase_C_sf"/>
</dbReference>
<evidence type="ECO:0000313" key="11">
    <source>
        <dbReference type="Proteomes" id="UP001596548"/>
    </source>
</evidence>
<dbReference type="InterPro" id="IPR029016">
    <property type="entry name" value="GAF-like_dom_sf"/>
</dbReference>
<dbReference type="Pfam" id="PF00512">
    <property type="entry name" value="HisKA"/>
    <property type="match status" value="1"/>
</dbReference>